<dbReference type="PANTHER" id="PTHR13950:SF9">
    <property type="entry name" value="RABCONNECTIN-3A"/>
    <property type="match status" value="1"/>
</dbReference>
<dbReference type="AlphaFoldDB" id="A0A7S3QTG6"/>
<accession>A0A7S3QTG6</accession>
<dbReference type="InterPro" id="IPR052208">
    <property type="entry name" value="DmX-like/RAVE_component"/>
</dbReference>
<feature type="compositionally biased region" description="Basic residues" evidence="1">
    <location>
        <begin position="464"/>
        <end position="473"/>
    </location>
</feature>
<evidence type="ECO:0000256" key="1">
    <source>
        <dbReference type="SAM" id="MobiDB-lite"/>
    </source>
</evidence>
<name>A0A7S3QTG6_DUNTE</name>
<feature type="compositionally biased region" description="Polar residues" evidence="1">
    <location>
        <begin position="351"/>
        <end position="372"/>
    </location>
</feature>
<evidence type="ECO:0000313" key="2">
    <source>
        <dbReference type="EMBL" id="CAE0492712.1"/>
    </source>
</evidence>
<dbReference type="PANTHER" id="PTHR13950">
    <property type="entry name" value="RABCONNECTIN-RELATED"/>
    <property type="match status" value="1"/>
</dbReference>
<feature type="region of interest" description="Disordered" evidence="1">
    <location>
        <begin position="452"/>
        <end position="482"/>
    </location>
</feature>
<proteinExistence type="predicted"/>
<reference evidence="2" key="1">
    <citation type="submission" date="2021-01" db="EMBL/GenBank/DDBJ databases">
        <authorList>
            <person name="Corre E."/>
            <person name="Pelletier E."/>
            <person name="Niang G."/>
            <person name="Scheremetjew M."/>
            <person name="Finn R."/>
            <person name="Kale V."/>
            <person name="Holt S."/>
            <person name="Cochrane G."/>
            <person name="Meng A."/>
            <person name="Brown T."/>
            <person name="Cohen L."/>
        </authorList>
    </citation>
    <scope>NUCLEOTIDE SEQUENCE</scope>
    <source>
        <strain evidence="2">CCMP1320</strain>
    </source>
</reference>
<sequence length="504" mass="52645">MDIRTKTRSVGTPLCTQPFCLSQASYFAQALSDGAIVLQEAVPDGADVPPRLASASTTVTTSGQCVPVLLIPPHTARRGTCEHSETDPGAEPFHLLSWGGGDTAVPGQACLLAAASQRNVCIFSLERFFAHEASSYTQACKSLSAAAAAADSVPPSPGSPNSVLAHTSVPASGNAMAGACADRSTSCDAPHLLVPPPSSSWDLVARIPLSYPLLAMSWTQEGGGLMLSDTDRNVTMLTVRVETSQAGRDPPEVTISRAWSAQSDAPQPLLAAGLHPGAPAASAHTKGGNGVLASHRVLVWWPKLEATDELQQQQQHGSNLSCTYSIGAEIIRHPVQVMAMQWSPVLPDPRGSQSCSTRPPAHRTSSSGCNRGSEQLTLMTVGADRLIRVWVEVRMQDLLPAHLMKPPPPPRGHPNVALSAEDAAAAAAAAAALSLSQFCLALVIEPPLPSAAPLSRRTSLGEHSHHHHHHHHQQQQTTAAAAAAAAAAKFTAVIPTGPLASPFH</sequence>
<organism evidence="2">
    <name type="scientific">Dunaliella tertiolecta</name>
    <name type="common">Green alga</name>
    <dbReference type="NCBI Taxonomy" id="3047"/>
    <lineage>
        <taxon>Eukaryota</taxon>
        <taxon>Viridiplantae</taxon>
        <taxon>Chlorophyta</taxon>
        <taxon>core chlorophytes</taxon>
        <taxon>Chlorophyceae</taxon>
        <taxon>CS clade</taxon>
        <taxon>Chlamydomonadales</taxon>
        <taxon>Dunaliellaceae</taxon>
        <taxon>Dunaliella</taxon>
    </lineage>
</organism>
<protein>
    <submittedName>
        <fullName evidence="2">Uncharacterized protein</fullName>
    </submittedName>
</protein>
<gene>
    <name evidence="2" type="ORF">DTER00134_LOCUS7785</name>
</gene>
<dbReference type="GO" id="GO:0043291">
    <property type="term" value="C:RAVE complex"/>
    <property type="evidence" value="ECO:0007669"/>
    <property type="project" value="TreeGrafter"/>
</dbReference>
<dbReference type="GO" id="GO:0007035">
    <property type="term" value="P:vacuolar acidification"/>
    <property type="evidence" value="ECO:0007669"/>
    <property type="project" value="TreeGrafter"/>
</dbReference>
<dbReference type="EMBL" id="HBIP01013546">
    <property type="protein sequence ID" value="CAE0492712.1"/>
    <property type="molecule type" value="Transcribed_RNA"/>
</dbReference>
<feature type="region of interest" description="Disordered" evidence="1">
    <location>
        <begin position="349"/>
        <end position="372"/>
    </location>
</feature>